<evidence type="ECO:0000256" key="13">
    <source>
        <dbReference type="ARBA" id="ARBA00034808"/>
    </source>
</evidence>
<dbReference type="eggNOG" id="COG1200">
    <property type="taxonomic scope" value="Bacteria"/>
</dbReference>
<evidence type="ECO:0000259" key="16">
    <source>
        <dbReference type="PROSITE" id="PS51192"/>
    </source>
</evidence>
<evidence type="ECO:0000256" key="1">
    <source>
        <dbReference type="ARBA" id="ARBA00007504"/>
    </source>
</evidence>
<dbReference type="HOGENOM" id="CLU_005122_7_1_12"/>
<proteinExistence type="inferred from homology"/>
<dbReference type="SMART" id="SM00487">
    <property type="entry name" value="DEXDc"/>
    <property type="match status" value="1"/>
</dbReference>
<dbReference type="Pfam" id="PF00271">
    <property type="entry name" value="Helicase_C"/>
    <property type="match status" value="1"/>
</dbReference>
<dbReference type="Gene3D" id="1.10.150.20">
    <property type="entry name" value="5' to 3' exonuclease, C-terminal subdomain"/>
    <property type="match status" value="1"/>
</dbReference>
<dbReference type="NCBIfam" id="NF008168">
    <property type="entry name" value="PRK10917.2-2"/>
    <property type="match status" value="1"/>
</dbReference>
<evidence type="ECO:0000256" key="8">
    <source>
        <dbReference type="ARBA" id="ARBA00023125"/>
    </source>
</evidence>
<dbReference type="KEGG" id="ssm:Spirs_1325"/>
<keyword evidence="4 15" id="KW-0227">DNA damage</keyword>
<evidence type="ECO:0000256" key="2">
    <source>
        <dbReference type="ARBA" id="ARBA00017846"/>
    </source>
</evidence>
<dbReference type="SUPFAM" id="SSF50249">
    <property type="entry name" value="Nucleic acid-binding proteins"/>
    <property type="match status" value="1"/>
</dbReference>
<dbReference type="Pfam" id="PF17191">
    <property type="entry name" value="RecG_wedge"/>
    <property type="match status" value="1"/>
</dbReference>
<dbReference type="InterPro" id="IPR011545">
    <property type="entry name" value="DEAD/DEAH_box_helicase_dom"/>
</dbReference>
<dbReference type="NCBIfam" id="TIGR00643">
    <property type="entry name" value="recG"/>
    <property type="match status" value="1"/>
</dbReference>
<dbReference type="PANTHER" id="PTHR47964">
    <property type="entry name" value="ATP-DEPENDENT DNA HELICASE HOMOLOG RECG, CHLOROPLASTIC"/>
    <property type="match status" value="1"/>
</dbReference>
<comment type="catalytic activity">
    <reaction evidence="12 15">
        <text>Couples ATP hydrolysis with the unwinding of duplex DNA by translocating in the 3'-5' direction.</text>
        <dbReference type="EC" id="5.6.2.4"/>
    </reaction>
</comment>
<evidence type="ECO:0000313" key="18">
    <source>
        <dbReference type="EMBL" id="ADK80452.1"/>
    </source>
</evidence>
<gene>
    <name evidence="18" type="ordered locus">Spirs_1325</name>
</gene>
<feature type="domain" description="Helicase C-terminal" evidence="17">
    <location>
        <begin position="471"/>
        <end position="632"/>
    </location>
</feature>
<keyword evidence="6 15" id="KW-0347">Helicase</keyword>
<dbReference type="InterPro" id="IPR047112">
    <property type="entry name" value="RecG/Mfd"/>
</dbReference>
<evidence type="ECO:0000256" key="7">
    <source>
        <dbReference type="ARBA" id="ARBA00022840"/>
    </source>
</evidence>
<keyword evidence="11" id="KW-0413">Isomerase</keyword>
<dbReference type="EC" id="5.6.2.4" evidence="13 15"/>
<evidence type="ECO:0000256" key="6">
    <source>
        <dbReference type="ARBA" id="ARBA00022806"/>
    </source>
</evidence>
<evidence type="ECO:0000256" key="11">
    <source>
        <dbReference type="ARBA" id="ARBA00023235"/>
    </source>
</evidence>
<dbReference type="GO" id="GO:0003677">
    <property type="term" value="F:DNA binding"/>
    <property type="evidence" value="ECO:0007669"/>
    <property type="project" value="UniProtKB-KW"/>
</dbReference>
<dbReference type="AlphaFoldDB" id="E1R430"/>
<dbReference type="GO" id="GO:0006310">
    <property type="term" value="P:DNA recombination"/>
    <property type="evidence" value="ECO:0007669"/>
    <property type="project" value="UniProtKB-UniRule"/>
</dbReference>
<comment type="catalytic activity">
    <reaction evidence="14 15">
        <text>ATP + H2O = ADP + phosphate + H(+)</text>
        <dbReference type="Rhea" id="RHEA:13065"/>
        <dbReference type="ChEBI" id="CHEBI:15377"/>
        <dbReference type="ChEBI" id="CHEBI:15378"/>
        <dbReference type="ChEBI" id="CHEBI:30616"/>
        <dbReference type="ChEBI" id="CHEBI:43474"/>
        <dbReference type="ChEBI" id="CHEBI:456216"/>
        <dbReference type="EC" id="5.6.2.4"/>
    </reaction>
</comment>
<protein>
    <recommendedName>
        <fullName evidence="2 15">ATP-dependent DNA helicase RecG</fullName>
        <ecNumber evidence="13 15">5.6.2.4</ecNumber>
    </recommendedName>
</protein>
<evidence type="ECO:0000256" key="15">
    <source>
        <dbReference type="RuleBase" id="RU363016"/>
    </source>
</evidence>
<dbReference type="Pfam" id="PF00270">
    <property type="entry name" value="DEAD"/>
    <property type="match status" value="1"/>
</dbReference>
<organism evidence="18 19">
    <name type="scientific">Sediminispirochaeta smaragdinae (strain DSM 11293 / JCM 15392 / SEBR 4228)</name>
    <name type="common">Spirochaeta smaragdinae</name>
    <dbReference type="NCBI Taxonomy" id="573413"/>
    <lineage>
        <taxon>Bacteria</taxon>
        <taxon>Pseudomonadati</taxon>
        <taxon>Spirochaetota</taxon>
        <taxon>Spirochaetia</taxon>
        <taxon>Spirochaetales</taxon>
        <taxon>Spirochaetaceae</taxon>
        <taxon>Sediminispirochaeta</taxon>
    </lineage>
</organism>
<dbReference type="EMBL" id="CP002116">
    <property type="protein sequence ID" value="ADK80452.1"/>
    <property type="molecule type" value="Genomic_DNA"/>
</dbReference>
<evidence type="ECO:0000256" key="3">
    <source>
        <dbReference type="ARBA" id="ARBA00022741"/>
    </source>
</evidence>
<accession>E1R430</accession>
<dbReference type="InterPro" id="IPR012340">
    <property type="entry name" value="NA-bd_OB-fold"/>
</dbReference>
<dbReference type="InterPro" id="IPR014001">
    <property type="entry name" value="Helicase_ATP-bd"/>
</dbReference>
<keyword evidence="19" id="KW-1185">Reference proteome</keyword>
<evidence type="ECO:0000256" key="4">
    <source>
        <dbReference type="ARBA" id="ARBA00022763"/>
    </source>
</evidence>
<dbReference type="PROSITE" id="PS51192">
    <property type="entry name" value="HELICASE_ATP_BIND_1"/>
    <property type="match status" value="1"/>
</dbReference>
<dbReference type="InterPro" id="IPR033454">
    <property type="entry name" value="RecG_wedge"/>
</dbReference>
<keyword evidence="7 15" id="KW-0067">ATP-binding</keyword>
<dbReference type="GO" id="GO:0006281">
    <property type="term" value="P:DNA repair"/>
    <property type="evidence" value="ECO:0007669"/>
    <property type="project" value="UniProtKB-UniRule"/>
</dbReference>
<dbReference type="GO" id="GO:0016887">
    <property type="term" value="F:ATP hydrolysis activity"/>
    <property type="evidence" value="ECO:0007669"/>
    <property type="project" value="RHEA"/>
</dbReference>
<evidence type="ECO:0000256" key="10">
    <source>
        <dbReference type="ARBA" id="ARBA00023204"/>
    </source>
</evidence>
<dbReference type="OrthoDB" id="9804325at2"/>
<evidence type="ECO:0000313" key="19">
    <source>
        <dbReference type="Proteomes" id="UP000002318"/>
    </source>
</evidence>
<dbReference type="CDD" id="cd17992">
    <property type="entry name" value="DEXHc_RecG"/>
    <property type="match status" value="1"/>
</dbReference>
<dbReference type="InterPro" id="IPR045562">
    <property type="entry name" value="RecG_dom3_C"/>
</dbReference>
<dbReference type="RefSeq" id="WP_013253916.1">
    <property type="nucleotide sequence ID" value="NC_014364.1"/>
</dbReference>
<comment type="function">
    <text evidence="15">Plays a critical role in recombination and DNA repair. Helps process Holliday junction intermediates to mature products by catalyzing branch migration. Has replication fork regression activity, unwinds stalled or blocked replication forks to make a HJ that can be resolved. Has a DNA unwinding activity characteristic of a DNA helicase with 3'-5' polarity.</text>
</comment>
<dbReference type="STRING" id="573413.Spirs_1325"/>
<evidence type="ECO:0000256" key="14">
    <source>
        <dbReference type="ARBA" id="ARBA00048988"/>
    </source>
</evidence>
<dbReference type="CDD" id="cd04488">
    <property type="entry name" value="RecG_wedge_OBF"/>
    <property type="match status" value="1"/>
</dbReference>
<dbReference type="InterPro" id="IPR027417">
    <property type="entry name" value="P-loop_NTPase"/>
</dbReference>
<evidence type="ECO:0000259" key="17">
    <source>
        <dbReference type="PROSITE" id="PS51194"/>
    </source>
</evidence>
<dbReference type="PANTHER" id="PTHR47964:SF1">
    <property type="entry name" value="ATP-DEPENDENT DNA HELICASE HOMOLOG RECG, CHLOROPLASTIC"/>
    <property type="match status" value="1"/>
</dbReference>
<comment type="similarity">
    <text evidence="1 15">Belongs to the helicase family. RecG subfamily.</text>
</comment>
<dbReference type="SUPFAM" id="SSF52540">
    <property type="entry name" value="P-loop containing nucleoside triphosphate hydrolases"/>
    <property type="match status" value="2"/>
</dbReference>
<keyword evidence="3 15" id="KW-0547">Nucleotide-binding</keyword>
<feature type="domain" description="Helicase ATP-binding" evidence="16">
    <location>
        <begin position="291"/>
        <end position="452"/>
    </location>
</feature>
<dbReference type="InterPro" id="IPR004609">
    <property type="entry name" value="ATP-dep_DNA_helicase_RecG"/>
</dbReference>
<reference evidence="18 19" key="1">
    <citation type="journal article" date="2010" name="Stand. Genomic Sci.">
        <title>Complete genome sequence of Spirochaeta smaragdinae type strain (SEBR 4228).</title>
        <authorList>
            <person name="Mavromatis K."/>
            <person name="Yasawong M."/>
            <person name="Chertkov O."/>
            <person name="Lapidus A."/>
            <person name="Lucas S."/>
            <person name="Nolan M."/>
            <person name="Del Rio T.G."/>
            <person name="Tice H."/>
            <person name="Cheng J.F."/>
            <person name="Pitluck S."/>
            <person name="Liolios K."/>
            <person name="Ivanova N."/>
            <person name="Tapia R."/>
            <person name="Han C."/>
            <person name="Bruce D."/>
            <person name="Goodwin L."/>
            <person name="Pati A."/>
            <person name="Chen A."/>
            <person name="Palaniappan K."/>
            <person name="Land M."/>
            <person name="Hauser L."/>
            <person name="Chang Y.J."/>
            <person name="Jeffries C.D."/>
            <person name="Detter J.C."/>
            <person name="Rohde M."/>
            <person name="Brambilla E."/>
            <person name="Spring S."/>
            <person name="Goker M."/>
            <person name="Sikorski J."/>
            <person name="Woyke T."/>
            <person name="Bristow J."/>
            <person name="Eisen J.A."/>
            <person name="Markowitz V."/>
            <person name="Hugenholtz P."/>
            <person name="Klenk H.P."/>
            <person name="Kyrpides N.C."/>
        </authorList>
    </citation>
    <scope>NUCLEOTIDE SEQUENCE [LARGE SCALE GENOMIC DNA]</scope>
    <source>
        <strain evidence="19">DSM 11293 / JCM 15392 / SEBR 4228</strain>
    </source>
</reference>
<dbReference type="Proteomes" id="UP000002318">
    <property type="component" value="Chromosome"/>
</dbReference>
<dbReference type="PROSITE" id="PS51194">
    <property type="entry name" value="HELICASE_CTER"/>
    <property type="match status" value="1"/>
</dbReference>
<dbReference type="Pfam" id="PF19833">
    <property type="entry name" value="RecG_dom3_C"/>
    <property type="match status" value="1"/>
</dbReference>
<evidence type="ECO:0000256" key="5">
    <source>
        <dbReference type="ARBA" id="ARBA00022801"/>
    </source>
</evidence>
<keyword evidence="5 15" id="KW-0378">Hydrolase</keyword>
<dbReference type="SMART" id="SM00490">
    <property type="entry name" value="HELICc"/>
    <property type="match status" value="1"/>
</dbReference>
<keyword evidence="8" id="KW-0238">DNA-binding</keyword>
<evidence type="ECO:0000256" key="9">
    <source>
        <dbReference type="ARBA" id="ARBA00023172"/>
    </source>
</evidence>
<keyword evidence="9 15" id="KW-0233">DNA recombination</keyword>
<keyword evidence="10 15" id="KW-0234">DNA repair</keyword>
<dbReference type="NCBIfam" id="NF008165">
    <property type="entry name" value="PRK10917.1-3"/>
    <property type="match status" value="1"/>
</dbReference>
<dbReference type="InterPro" id="IPR001650">
    <property type="entry name" value="Helicase_C-like"/>
</dbReference>
<dbReference type="Gene3D" id="3.40.50.300">
    <property type="entry name" value="P-loop containing nucleotide triphosphate hydrolases"/>
    <property type="match status" value="2"/>
</dbReference>
<sequence>MFLGELRKPVTVLHGVGKKSTERLARLGVRHIADLLRLLPRQWEDRSRLVPIVRAGDARPALTVVEIVAHDWFGKPHNQTLKVFVQDETSVAVLLCFNRNFLAGKLPVGARILLYAPLQHRFGELQAASFDFVPAGKYPLTREEDYLSEVPKISGRGGIGSILPVYPLTEGLTQGALRDLMQQAMEGFGKFVDDELPEAIRRDHGLPHLAEALVMIHRPRRIEEPEEGRKALAFNELFHLQCAVTRRGALRKRKERPSLALETGLVDRCIRDLPFSLTADQKQAVEEIIEDLKRPYPMARLLQGDVGSGKTLTALLSALPIIEAGYQVAFMAPTELLARQHAENSARILAPLGVRIALFTGSIPSPARKELLVALQEGEIDLVVGTHTLFSSSVRFRRLRYCIIDEQHKFGVMQRQGLLDKGEFPDLLTMTATPIPRTMALTAFGDLAVSVIRTMPPGRKPIITHLAKVENRPKVYAAVEKELERGGQAYFVYPLIEEGSREKIDSAESMYRLLREEVFPQRRIALLHSRIDEEIKEREMGRFLSGELDILVATSVVEVGVDAPNASCMVIEHAEQFGLSALHQLRGRVGRSDRQSYCFLVFSEGLTETGKQRLRIMKENNDGFVIAEEDLKLRGPGELSGMRQAGVLNLQFADLLKDGEILEASRKEATAIVSGDFELEHADHQVLKRLYTVAPPFDDLVSIASEG</sequence>
<dbReference type="GO" id="GO:0043138">
    <property type="term" value="F:3'-5' DNA helicase activity"/>
    <property type="evidence" value="ECO:0007669"/>
    <property type="project" value="UniProtKB-EC"/>
</dbReference>
<name>E1R430_SEDSS</name>
<dbReference type="GO" id="GO:0005524">
    <property type="term" value="F:ATP binding"/>
    <property type="evidence" value="ECO:0007669"/>
    <property type="project" value="UniProtKB-KW"/>
</dbReference>
<evidence type="ECO:0000256" key="12">
    <source>
        <dbReference type="ARBA" id="ARBA00034617"/>
    </source>
</evidence>